<evidence type="ECO:0000256" key="3">
    <source>
        <dbReference type="ARBA" id="ARBA00022705"/>
    </source>
</evidence>
<dbReference type="InterPro" id="IPR027417">
    <property type="entry name" value="P-loop_NTPase"/>
</dbReference>
<comment type="caution">
    <text evidence="8">Lacks conserved residue(s) required for the propagation of feature annotation.</text>
</comment>
<evidence type="ECO:0000259" key="13">
    <source>
        <dbReference type="SMART" id="SM00760"/>
    </source>
</evidence>
<dbReference type="Pfam" id="PF11638">
    <property type="entry name" value="DnaA_N"/>
    <property type="match status" value="1"/>
</dbReference>
<evidence type="ECO:0000256" key="10">
    <source>
        <dbReference type="RuleBase" id="RU000577"/>
    </source>
</evidence>
<dbReference type="PANTHER" id="PTHR30050">
    <property type="entry name" value="CHROMOSOMAL REPLICATION INITIATOR PROTEIN DNAA"/>
    <property type="match status" value="1"/>
</dbReference>
<sequence length="462" mass="52388">MSLSLWQQCLARLQDELPATEFSMWIRPLQAELSDNTLALYAPNRFVLDWVRDKYLNNINGLLNDFCGTDAPVLRFEVGSKPVNQTLNQQTVTTAPAHVHIARPTTHLRPSWDNSPAPAEHSYRSNVNVKHTFDNFVEGKSNQLARAAARQVADNPGGAYNPLFLYGGTGLGKTHLLHAVGNGIIARKPNAKVVYMHSERFVQDMVKALQNNAIEEFKRYYRSVDALLIDDIQFFANKERSQEEFFHTFNALLEGNQQIILTSDRYPKEINGVEDRLKSRFGWGLTVAIEPPELETRVAILMKKADENDIRLPGEVAFFIAKRLRSNVRELEGALNRVIANANFTGRAITIDFVREALRDLLALQEKLVTIDNIQKTVAEYYKIKIADLLSKRRSRSVARPRQMAMALAKELTNHSLPEIGDAFGGRDHTTVLHACRKIEQLREESHDIKEDFSNLIRTLSS</sequence>
<comment type="subunit">
    <text evidence="8">Oligomerizes as a right-handed, spiral filament on DNA at oriC.</text>
</comment>
<comment type="similarity">
    <text evidence="1 8 11">Belongs to the DnaA family.</text>
</comment>
<dbReference type="GO" id="GO:0008289">
    <property type="term" value="F:lipid binding"/>
    <property type="evidence" value="ECO:0007669"/>
    <property type="project" value="UniProtKB-KW"/>
</dbReference>
<feature type="binding site" evidence="8">
    <location>
        <position position="174"/>
    </location>
    <ligand>
        <name>ATP</name>
        <dbReference type="ChEBI" id="CHEBI:30616"/>
    </ligand>
</feature>
<feature type="binding site" evidence="8">
    <location>
        <position position="173"/>
    </location>
    <ligand>
        <name>ATP</name>
        <dbReference type="ChEBI" id="CHEBI:30616"/>
    </ligand>
</feature>
<accession>A0A1B7I093</accession>
<feature type="region of interest" description="Domain III, AAA+ region" evidence="8">
    <location>
        <begin position="126"/>
        <end position="342"/>
    </location>
</feature>
<evidence type="ECO:0000256" key="1">
    <source>
        <dbReference type="ARBA" id="ARBA00006583"/>
    </source>
</evidence>
<dbReference type="NCBIfam" id="TIGR00362">
    <property type="entry name" value="DnaA"/>
    <property type="match status" value="1"/>
</dbReference>
<dbReference type="InterPro" id="IPR010921">
    <property type="entry name" value="Trp_repressor/repl_initiator"/>
</dbReference>
<feature type="domain" description="AAA+ ATPase" evidence="12">
    <location>
        <begin position="159"/>
        <end position="361"/>
    </location>
</feature>
<evidence type="ECO:0000259" key="12">
    <source>
        <dbReference type="SMART" id="SM00382"/>
    </source>
</evidence>
<keyword evidence="14" id="KW-0378">Hydrolase</keyword>
<dbReference type="GO" id="GO:0006270">
    <property type="term" value="P:DNA replication initiation"/>
    <property type="evidence" value="ECO:0007669"/>
    <property type="project" value="UniProtKB-UniRule"/>
</dbReference>
<dbReference type="Proteomes" id="UP000078504">
    <property type="component" value="Unassembled WGS sequence"/>
</dbReference>
<dbReference type="HAMAP" id="MF_00377">
    <property type="entry name" value="DnaA_bact"/>
    <property type="match status" value="1"/>
</dbReference>
<comment type="domain">
    <text evidence="8">Domain I is involved in oligomerization and binding regulators, domain II is flexibile and of varying length in different bacteria, domain III forms the AAA+ region, while domain IV binds dsDNA.</text>
</comment>
<dbReference type="SUPFAM" id="SSF52540">
    <property type="entry name" value="P-loop containing nucleoside triphosphate hydrolases"/>
    <property type="match status" value="1"/>
</dbReference>
<dbReference type="PANTHER" id="PTHR30050:SF2">
    <property type="entry name" value="CHROMOSOMAL REPLICATION INITIATOR PROTEIN DNAA"/>
    <property type="match status" value="1"/>
</dbReference>
<dbReference type="PRINTS" id="PR00051">
    <property type="entry name" value="DNAA"/>
</dbReference>
<dbReference type="Gene3D" id="1.10.8.60">
    <property type="match status" value="1"/>
</dbReference>
<dbReference type="CDD" id="cd00009">
    <property type="entry name" value="AAA"/>
    <property type="match status" value="1"/>
</dbReference>
<dbReference type="Gene3D" id="3.40.50.300">
    <property type="entry name" value="P-loop containing nucleotide triphosphate hydrolases"/>
    <property type="match status" value="1"/>
</dbReference>
<dbReference type="InterPro" id="IPR024633">
    <property type="entry name" value="DnaA_N_dom"/>
</dbReference>
<dbReference type="FunFam" id="1.10.1750.10:FF:000001">
    <property type="entry name" value="Chromosomal replication initiator protein DnaA"/>
    <property type="match status" value="1"/>
</dbReference>
<keyword evidence="3 8" id="KW-0235">DNA replication</keyword>
<dbReference type="GO" id="GO:0016787">
    <property type="term" value="F:hydrolase activity"/>
    <property type="evidence" value="ECO:0007669"/>
    <property type="project" value="UniProtKB-KW"/>
</dbReference>
<dbReference type="FunFam" id="3.30.300.180:FF:000001">
    <property type="entry name" value="Chromosomal replication initiator protein DnaA"/>
    <property type="match status" value="1"/>
</dbReference>
<evidence type="ECO:0000256" key="4">
    <source>
        <dbReference type="ARBA" id="ARBA00022741"/>
    </source>
</evidence>
<feature type="region of interest" description="Domain IV, binds dsDNA" evidence="8">
    <location>
        <begin position="343"/>
        <end position="462"/>
    </location>
</feature>
<evidence type="ECO:0000256" key="6">
    <source>
        <dbReference type="ARBA" id="ARBA00023121"/>
    </source>
</evidence>
<dbReference type="InterPro" id="IPR038454">
    <property type="entry name" value="DnaA_N_sf"/>
</dbReference>
<dbReference type="SUPFAM" id="SSF48295">
    <property type="entry name" value="TrpR-like"/>
    <property type="match status" value="1"/>
</dbReference>
<dbReference type="InterPro" id="IPR020591">
    <property type="entry name" value="Chromosome_initiator_DnaA-like"/>
</dbReference>
<dbReference type="InterPro" id="IPR001957">
    <property type="entry name" value="Chromosome_initiator_DnaA"/>
</dbReference>
<dbReference type="InterPro" id="IPR018312">
    <property type="entry name" value="Chromosome_initiator_DnaA_CS"/>
</dbReference>
<evidence type="ECO:0000256" key="7">
    <source>
        <dbReference type="ARBA" id="ARBA00023125"/>
    </source>
</evidence>
<evidence type="ECO:0000313" key="15">
    <source>
        <dbReference type="Proteomes" id="UP000078504"/>
    </source>
</evidence>
<dbReference type="Gene3D" id="1.10.1750.10">
    <property type="match status" value="1"/>
</dbReference>
<dbReference type="InterPro" id="IPR003593">
    <property type="entry name" value="AAA+_ATPase"/>
</dbReference>
<dbReference type="GO" id="GO:0006275">
    <property type="term" value="P:regulation of DNA replication"/>
    <property type="evidence" value="ECO:0007669"/>
    <property type="project" value="UniProtKB-UniRule"/>
</dbReference>
<keyword evidence="2 8" id="KW-0963">Cytoplasm</keyword>
<evidence type="ECO:0000256" key="8">
    <source>
        <dbReference type="HAMAP-Rule" id="MF_00377"/>
    </source>
</evidence>
<evidence type="ECO:0000313" key="14">
    <source>
        <dbReference type="EMBL" id="OAT21385.1"/>
    </source>
</evidence>
<dbReference type="GO" id="GO:0005737">
    <property type="term" value="C:cytoplasm"/>
    <property type="evidence" value="ECO:0007669"/>
    <property type="project" value="UniProtKB-SubCell"/>
</dbReference>
<feature type="domain" description="Chromosomal replication initiator DnaA C-terminal" evidence="13">
    <location>
        <begin position="370"/>
        <end position="439"/>
    </location>
</feature>
<keyword evidence="5 8" id="KW-0067">ATP-binding</keyword>
<comment type="caution">
    <text evidence="14">The sequence shown here is derived from an EMBL/GenBank/DDBJ whole genome shotgun (WGS) entry which is preliminary data.</text>
</comment>
<dbReference type="CDD" id="cd06571">
    <property type="entry name" value="Bac_DnaA_C"/>
    <property type="match status" value="1"/>
</dbReference>
<feature type="binding site" evidence="8">
    <location>
        <position position="172"/>
    </location>
    <ligand>
        <name>ATP</name>
        <dbReference type="ChEBI" id="CHEBI:30616"/>
    </ligand>
</feature>
<evidence type="ECO:0000256" key="2">
    <source>
        <dbReference type="ARBA" id="ARBA00022490"/>
    </source>
</evidence>
<dbReference type="PROSITE" id="PS01008">
    <property type="entry name" value="DNAA"/>
    <property type="match status" value="1"/>
</dbReference>
<dbReference type="SMART" id="SM00760">
    <property type="entry name" value="Bac_DnaA_C"/>
    <property type="match status" value="1"/>
</dbReference>
<proteinExistence type="inferred from homology"/>
<dbReference type="SMART" id="SM00382">
    <property type="entry name" value="AAA"/>
    <property type="match status" value="1"/>
</dbReference>
<dbReference type="EMBL" id="LXEP01000020">
    <property type="protein sequence ID" value="OAT21385.1"/>
    <property type="molecule type" value="Genomic_DNA"/>
</dbReference>
<dbReference type="FunFam" id="3.40.50.300:FF:000103">
    <property type="entry name" value="Chromosomal replication initiator protein DnaA"/>
    <property type="match status" value="1"/>
</dbReference>
<organism evidence="14 15">
    <name type="scientific">Buttiauxella gaviniae ATCC 51604</name>
    <dbReference type="NCBI Taxonomy" id="1354253"/>
    <lineage>
        <taxon>Bacteria</taxon>
        <taxon>Pseudomonadati</taxon>
        <taxon>Pseudomonadota</taxon>
        <taxon>Gammaproteobacteria</taxon>
        <taxon>Enterobacterales</taxon>
        <taxon>Enterobacteriaceae</taxon>
        <taxon>Buttiauxella</taxon>
    </lineage>
</organism>
<dbReference type="Pfam" id="PF00308">
    <property type="entry name" value="Bac_DnaA"/>
    <property type="match status" value="1"/>
</dbReference>
<dbReference type="FunFam" id="1.10.8.60:FF:000003">
    <property type="entry name" value="Chromosomal replication initiator protein DnaA"/>
    <property type="match status" value="1"/>
</dbReference>
<dbReference type="Gene3D" id="3.30.300.180">
    <property type="match status" value="1"/>
</dbReference>
<evidence type="ECO:0000256" key="11">
    <source>
        <dbReference type="RuleBase" id="RU004227"/>
    </source>
</evidence>
<dbReference type="GO" id="GO:0005886">
    <property type="term" value="C:plasma membrane"/>
    <property type="evidence" value="ECO:0007669"/>
    <property type="project" value="TreeGrafter"/>
</dbReference>
<gene>
    <name evidence="8" type="primary">dnaA</name>
    <name evidence="14" type="ORF">M977_02167</name>
</gene>
<dbReference type="GO" id="GO:0005524">
    <property type="term" value="F:ATP binding"/>
    <property type="evidence" value="ECO:0007669"/>
    <property type="project" value="UniProtKB-UniRule"/>
</dbReference>
<comment type="function">
    <text evidence="8 10">Plays an essential role in the initiation and regulation of chromosomal replication. ATP-DnaA binds to the origin of replication (oriC) to initiate formation of the DNA replication initiation complex once per cell cycle. Binds the DnaA box (a 9 base pair repeat at the origin) and separates the double-stranded (ds)DNA. Forms a right-handed helical filament on oriC DNA; dsDNA binds to the exterior of the filament while single-stranded (ss)DNA is stabiized in the filament's interior. The ATP-DnaA-oriC complex binds and stabilizes one strand of the AT-rich DNA unwinding element (DUE), permitting loading of DNA polymerase. After initiation quickly degrades to an ADP-DnaA complex that is not apt for DNA replication. Binds acidic phospholipids.</text>
</comment>
<dbReference type="GO" id="GO:0003688">
    <property type="term" value="F:DNA replication origin binding"/>
    <property type="evidence" value="ECO:0007669"/>
    <property type="project" value="UniProtKB-UniRule"/>
</dbReference>
<evidence type="ECO:0000256" key="9">
    <source>
        <dbReference type="NCBIfam" id="TIGR00362"/>
    </source>
</evidence>
<feature type="binding site" evidence="8">
    <location>
        <position position="170"/>
    </location>
    <ligand>
        <name>ATP</name>
        <dbReference type="ChEBI" id="CHEBI:30616"/>
    </ligand>
</feature>
<name>A0A1B7I093_9ENTR</name>
<keyword evidence="4 8" id="KW-0547">Nucleotide-binding</keyword>
<feature type="region of interest" description="Domain I, interacts with DnaA modulators" evidence="8">
    <location>
        <begin position="1"/>
        <end position="94"/>
    </location>
</feature>
<reference evidence="14 15" key="1">
    <citation type="submission" date="2016-04" db="EMBL/GenBank/DDBJ databases">
        <title>ATOL: Assembling a taxonomically balanced genome-scale reconstruction of the evolutionary history of the Enterobacteriaceae.</title>
        <authorList>
            <person name="Plunkett G.III."/>
            <person name="Neeno-Eckwall E.C."/>
            <person name="Glasner J.D."/>
            <person name="Perna N.T."/>
        </authorList>
    </citation>
    <scope>NUCLEOTIDE SEQUENCE [LARGE SCALE GENOMIC DNA]</scope>
    <source>
        <strain evidence="14 15">ATCC 51604</strain>
    </source>
</reference>
<dbReference type="Pfam" id="PF08299">
    <property type="entry name" value="Bac_DnaA_C"/>
    <property type="match status" value="1"/>
</dbReference>
<dbReference type="AlphaFoldDB" id="A0A1B7I093"/>
<dbReference type="InterPro" id="IPR013159">
    <property type="entry name" value="DnaA_C"/>
</dbReference>
<comment type="subcellular location">
    <subcellularLocation>
        <location evidence="8">Cytoplasm</location>
    </subcellularLocation>
</comment>
<dbReference type="PATRIC" id="fig|1354253.4.peg.2214"/>
<dbReference type="InterPro" id="IPR013317">
    <property type="entry name" value="DnaA_dom"/>
</dbReference>
<keyword evidence="6 8" id="KW-0446">Lipid-binding</keyword>
<keyword evidence="7 8" id="KW-0238">DNA-binding</keyword>
<evidence type="ECO:0000256" key="5">
    <source>
        <dbReference type="ARBA" id="ARBA00022840"/>
    </source>
</evidence>
<protein>
    <recommendedName>
        <fullName evidence="8 9">Chromosomal replication initiator protein DnaA</fullName>
    </recommendedName>
</protein>